<dbReference type="InterPro" id="IPR036236">
    <property type="entry name" value="Znf_C2H2_sf"/>
</dbReference>
<organism evidence="12 13">
    <name type="scientific">Aedes albopictus</name>
    <name type="common">Asian tiger mosquito</name>
    <name type="synonym">Stegomyia albopicta</name>
    <dbReference type="NCBI Taxonomy" id="7160"/>
    <lineage>
        <taxon>Eukaryota</taxon>
        <taxon>Metazoa</taxon>
        <taxon>Ecdysozoa</taxon>
        <taxon>Arthropoda</taxon>
        <taxon>Hexapoda</taxon>
        <taxon>Insecta</taxon>
        <taxon>Pterygota</taxon>
        <taxon>Neoptera</taxon>
        <taxon>Endopterygota</taxon>
        <taxon>Diptera</taxon>
        <taxon>Nematocera</taxon>
        <taxon>Culicoidea</taxon>
        <taxon>Culicidae</taxon>
        <taxon>Culicinae</taxon>
        <taxon>Aedini</taxon>
        <taxon>Aedes</taxon>
        <taxon>Stegomyia</taxon>
    </lineage>
</organism>
<feature type="binding site" evidence="8">
    <location>
        <position position="63"/>
    </location>
    <ligand>
        <name>Zn(2+)</name>
        <dbReference type="ChEBI" id="CHEBI:29105"/>
    </ligand>
</feature>
<keyword evidence="2 8" id="KW-0479">Metal-binding</keyword>
<evidence type="ECO:0008006" key="14">
    <source>
        <dbReference type="Google" id="ProtNLM"/>
    </source>
</evidence>
<dbReference type="PANTHER" id="PTHR24394:SF29">
    <property type="entry name" value="MYONEURIN"/>
    <property type="match status" value="1"/>
</dbReference>
<keyword evidence="5 8" id="KW-0862">Zinc</keyword>
<feature type="domain" description="C2H2-type" evidence="10">
    <location>
        <begin position="555"/>
        <end position="582"/>
    </location>
</feature>
<proteinExistence type="predicted"/>
<dbReference type="EnsemblMetazoa" id="AALFPA23_011399.R16153">
    <property type="protein sequence ID" value="AALFPA23_011399.P16153"/>
    <property type="gene ID" value="AALFPA23_011399"/>
</dbReference>
<evidence type="ECO:0000256" key="9">
    <source>
        <dbReference type="SAM" id="MobiDB-lite"/>
    </source>
</evidence>
<feature type="binding site" evidence="8">
    <location>
        <position position="25"/>
    </location>
    <ligand>
        <name>Zn(2+)</name>
        <dbReference type="ChEBI" id="CHEBI:29105"/>
    </ligand>
</feature>
<keyword evidence="3" id="KW-0677">Repeat</keyword>
<feature type="region of interest" description="Disordered" evidence="9">
    <location>
        <begin position="90"/>
        <end position="110"/>
    </location>
</feature>
<feature type="domain" description="ZAD" evidence="11">
    <location>
        <begin position="20"/>
        <end position="90"/>
    </location>
</feature>
<protein>
    <recommendedName>
        <fullName evidence="14">C2h2-type zn-finger protein</fullName>
    </recommendedName>
</protein>
<dbReference type="PROSITE" id="PS00028">
    <property type="entry name" value="ZINC_FINGER_C2H2_1"/>
    <property type="match status" value="9"/>
</dbReference>
<reference evidence="12" key="2">
    <citation type="submission" date="2025-05" db="UniProtKB">
        <authorList>
            <consortium name="EnsemblMetazoa"/>
        </authorList>
    </citation>
    <scope>IDENTIFICATION</scope>
    <source>
        <strain evidence="12">Foshan</strain>
    </source>
</reference>
<dbReference type="SMART" id="SM00355">
    <property type="entry name" value="ZnF_C2H2"/>
    <property type="match status" value="9"/>
</dbReference>
<dbReference type="RefSeq" id="XP_062703314.1">
    <property type="nucleotide sequence ID" value="XM_062847330.1"/>
</dbReference>
<evidence type="ECO:0000256" key="8">
    <source>
        <dbReference type="PROSITE-ProRule" id="PRU01263"/>
    </source>
</evidence>
<dbReference type="PANTHER" id="PTHR24394">
    <property type="entry name" value="ZINC FINGER PROTEIN"/>
    <property type="match status" value="1"/>
</dbReference>
<feature type="compositionally biased region" description="Acidic residues" evidence="9">
    <location>
        <begin position="94"/>
        <end position="106"/>
    </location>
</feature>
<dbReference type="PROSITE" id="PS51915">
    <property type="entry name" value="ZAD"/>
    <property type="match status" value="1"/>
</dbReference>
<feature type="domain" description="C2H2-type" evidence="10">
    <location>
        <begin position="336"/>
        <end position="364"/>
    </location>
</feature>
<dbReference type="Pfam" id="PF00096">
    <property type="entry name" value="zf-C2H2"/>
    <property type="match status" value="4"/>
</dbReference>
<dbReference type="Proteomes" id="UP000069940">
    <property type="component" value="Unassembled WGS sequence"/>
</dbReference>
<keyword evidence="4 7" id="KW-0863">Zinc-finger</keyword>
<evidence type="ECO:0000259" key="11">
    <source>
        <dbReference type="PROSITE" id="PS51915"/>
    </source>
</evidence>
<evidence type="ECO:0000256" key="4">
    <source>
        <dbReference type="ARBA" id="ARBA00022771"/>
    </source>
</evidence>
<keyword evidence="6" id="KW-0539">Nucleus</keyword>
<reference evidence="13" key="1">
    <citation type="journal article" date="2015" name="Proc. Natl. Acad. Sci. U.S.A.">
        <title>Genome sequence of the Asian Tiger mosquito, Aedes albopictus, reveals insights into its biology, genetics, and evolution.</title>
        <authorList>
            <person name="Chen X.G."/>
            <person name="Jiang X."/>
            <person name="Gu J."/>
            <person name="Xu M."/>
            <person name="Wu Y."/>
            <person name="Deng Y."/>
            <person name="Zhang C."/>
            <person name="Bonizzoni M."/>
            <person name="Dermauw W."/>
            <person name="Vontas J."/>
            <person name="Armbruster P."/>
            <person name="Huang X."/>
            <person name="Yang Y."/>
            <person name="Zhang H."/>
            <person name="He W."/>
            <person name="Peng H."/>
            <person name="Liu Y."/>
            <person name="Wu K."/>
            <person name="Chen J."/>
            <person name="Lirakis M."/>
            <person name="Topalis P."/>
            <person name="Van Leeuwen T."/>
            <person name="Hall A.B."/>
            <person name="Jiang X."/>
            <person name="Thorpe C."/>
            <person name="Mueller R.L."/>
            <person name="Sun C."/>
            <person name="Waterhouse R.M."/>
            <person name="Yan G."/>
            <person name="Tu Z.J."/>
            <person name="Fang X."/>
            <person name="James A.A."/>
        </authorList>
    </citation>
    <scope>NUCLEOTIDE SEQUENCE [LARGE SCALE GENOMIC DNA]</scope>
    <source>
        <strain evidence="13">Foshan</strain>
    </source>
</reference>
<evidence type="ECO:0000256" key="6">
    <source>
        <dbReference type="ARBA" id="ARBA00023242"/>
    </source>
</evidence>
<feature type="domain" description="C2H2-type" evidence="10">
    <location>
        <begin position="137"/>
        <end position="164"/>
    </location>
</feature>
<sequence length="582" mass="68289">MASETAKHKRKRKEIESSHEICRLCMSTESLEDVFEVEGLRQWISDYLSILISSADKLSHTICTICRIQLAEFHQFRMRCEEVQATLLSMGSTEEGEGEEEEEEMAETPKVVSPPHCIVSRRRGDPIKGVLEMGDQYHCGTCWKVFDERRKIKDHMRTHGPKKYACEHCGKAYPLRRYLVVHMKCHSTQLEQESIDEKNQNVYDRQVIKVEPREEVDLPAESQSLKNGTDTEETIESADDRIEIEHVKLEKPSDDDDTETESAVSKNCGFEPYADERDLHSECHLDNVKTALAKSKDRIKTEMEEVCEDLKDDVNDSRVSVQQEKKTEYPQEEQLYRCDKCSKAFTTKQKIRDHLRLVHGEKKHKCSFCGKGFVLTSQLRLHERMHTRGNDRSKQCTCSICDKIFKSGKALWHHKSTEHSVQQYPCSDCRIQFVTRRQLEKHQLSQFHRMTLEMKEHIRSRDTQAVLEKLCLNSTKHSRKAQSRRDKLVNIEHLRTDKGVYQCDVCPKQFPERQQIKDHKRLVHGERKLACDICDKRYVIPSQLWKHVRTHNKGYMCEVCKKSFHHERTLWSHKRGQHNLKE</sequence>
<feature type="domain" description="C2H2-type" evidence="10">
    <location>
        <begin position="164"/>
        <end position="191"/>
    </location>
</feature>
<name>A0ABM1YR32_AEDAL</name>
<dbReference type="Gene3D" id="3.40.1800.20">
    <property type="match status" value="1"/>
</dbReference>
<evidence type="ECO:0000256" key="5">
    <source>
        <dbReference type="ARBA" id="ARBA00022833"/>
    </source>
</evidence>
<dbReference type="Pfam" id="PF07776">
    <property type="entry name" value="zf-AD"/>
    <property type="match status" value="1"/>
</dbReference>
<evidence type="ECO:0000256" key="2">
    <source>
        <dbReference type="ARBA" id="ARBA00022723"/>
    </source>
</evidence>
<evidence type="ECO:0000256" key="7">
    <source>
        <dbReference type="PROSITE-ProRule" id="PRU00042"/>
    </source>
</evidence>
<dbReference type="GeneID" id="109424820"/>
<dbReference type="Gene3D" id="3.30.160.60">
    <property type="entry name" value="Classic Zinc Finger"/>
    <property type="match status" value="5"/>
</dbReference>
<evidence type="ECO:0000256" key="1">
    <source>
        <dbReference type="ARBA" id="ARBA00004123"/>
    </source>
</evidence>
<feature type="binding site" evidence="8">
    <location>
        <position position="66"/>
    </location>
    <ligand>
        <name>Zn(2+)</name>
        <dbReference type="ChEBI" id="CHEBI:29105"/>
    </ligand>
</feature>
<feature type="domain" description="C2H2-type" evidence="10">
    <location>
        <begin position="529"/>
        <end position="551"/>
    </location>
</feature>
<evidence type="ECO:0000313" key="13">
    <source>
        <dbReference type="Proteomes" id="UP000069940"/>
    </source>
</evidence>
<dbReference type="InterPro" id="IPR013087">
    <property type="entry name" value="Znf_C2H2_type"/>
</dbReference>
<dbReference type="SMART" id="SM00868">
    <property type="entry name" value="zf-AD"/>
    <property type="match status" value="1"/>
</dbReference>
<feature type="domain" description="C2H2-type" evidence="10">
    <location>
        <begin position="364"/>
        <end position="391"/>
    </location>
</feature>
<keyword evidence="13" id="KW-1185">Reference proteome</keyword>
<evidence type="ECO:0000256" key="3">
    <source>
        <dbReference type="ARBA" id="ARBA00022737"/>
    </source>
</evidence>
<evidence type="ECO:0000313" key="12">
    <source>
        <dbReference type="EnsemblMetazoa" id="AALFPA23_011399.P16153"/>
    </source>
</evidence>
<dbReference type="SUPFAM" id="SSF57667">
    <property type="entry name" value="beta-beta-alpha zinc fingers"/>
    <property type="match status" value="5"/>
</dbReference>
<dbReference type="SUPFAM" id="SSF57716">
    <property type="entry name" value="Glucocorticoid receptor-like (DNA-binding domain)"/>
    <property type="match status" value="1"/>
</dbReference>
<comment type="subcellular location">
    <subcellularLocation>
        <location evidence="1">Nucleus</location>
    </subcellularLocation>
</comment>
<accession>A0ABM1YR32</accession>
<feature type="domain" description="C2H2-type" evidence="10">
    <location>
        <begin position="501"/>
        <end position="529"/>
    </location>
</feature>
<evidence type="ECO:0000259" key="10">
    <source>
        <dbReference type="PROSITE" id="PS50157"/>
    </source>
</evidence>
<feature type="domain" description="C2H2-type" evidence="10">
    <location>
        <begin position="424"/>
        <end position="448"/>
    </location>
</feature>
<feature type="binding site" evidence="8">
    <location>
        <position position="22"/>
    </location>
    <ligand>
        <name>Zn(2+)</name>
        <dbReference type="ChEBI" id="CHEBI:29105"/>
    </ligand>
</feature>
<dbReference type="InterPro" id="IPR012934">
    <property type="entry name" value="Znf_AD"/>
</dbReference>
<dbReference type="PROSITE" id="PS50157">
    <property type="entry name" value="ZINC_FINGER_C2H2_2"/>
    <property type="match status" value="8"/>
</dbReference>